<gene>
    <name evidence="2" type="ORF">J2X06_002710</name>
</gene>
<feature type="transmembrane region" description="Helical" evidence="1">
    <location>
        <begin position="111"/>
        <end position="127"/>
    </location>
</feature>
<reference evidence="2 3" key="1">
    <citation type="submission" date="2023-07" db="EMBL/GenBank/DDBJ databases">
        <title>Sorghum-associated microbial communities from plants grown in Nebraska, USA.</title>
        <authorList>
            <person name="Schachtman D."/>
        </authorList>
    </citation>
    <scope>NUCLEOTIDE SEQUENCE [LARGE SCALE GENOMIC DNA]</scope>
    <source>
        <strain evidence="2 3">BE198</strain>
    </source>
</reference>
<protein>
    <recommendedName>
        <fullName evidence="4">DUF2069 domain-containing protein</fullName>
    </recommendedName>
</protein>
<keyword evidence="1" id="KW-0812">Transmembrane</keyword>
<keyword evidence="1" id="KW-1133">Transmembrane helix</keyword>
<evidence type="ECO:0008006" key="4">
    <source>
        <dbReference type="Google" id="ProtNLM"/>
    </source>
</evidence>
<keyword evidence="3" id="KW-1185">Reference proteome</keyword>
<dbReference type="EMBL" id="JAVDVY010000002">
    <property type="protein sequence ID" value="MDR7135501.1"/>
    <property type="molecule type" value="Genomic_DNA"/>
</dbReference>
<keyword evidence="1" id="KW-0472">Membrane</keyword>
<comment type="caution">
    <text evidence="2">The sequence shown here is derived from an EMBL/GenBank/DDBJ whole genome shotgun (WGS) entry which is preliminary data.</text>
</comment>
<proteinExistence type="predicted"/>
<sequence>MEFNPYQPPAQSFSEPTIETRPLALPYRLLNGAYAVLAIAATLLLILDGRSVWYDASGLRALLYFHAPVIAFVLTRYARGRALVACYGAYALFFVWLLYVLVARYPDVDRVGLFITAVNTVGLFWGLQQALRIGAFDEREAA</sequence>
<evidence type="ECO:0000313" key="2">
    <source>
        <dbReference type="EMBL" id="MDR7135501.1"/>
    </source>
</evidence>
<feature type="transmembrane region" description="Helical" evidence="1">
    <location>
        <begin position="59"/>
        <end position="77"/>
    </location>
</feature>
<feature type="transmembrane region" description="Helical" evidence="1">
    <location>
        <begin position="29"/>
        <end position="47"/>
    </location>
</feature>
<evidence type="ECO:0000313" key="3">
    <source>
        <dbReference type="Proteomes" id="UP001251524"/>
    </source>
</evidence>
<organism evidence="2 3">
    <name type="scientific">Lysobacter niastensis</name>
    <dbReference type="NCBI Taxonomy" id="380629"/>
    <lineage>
        <taxon>Bacteria</taxon>
        <taxon>Pseudomonadati</taxon>
        <taxon>Pseudomonadota</taxon>
        <taxon>Gammaproteobacteria</taxon>
        <taxon>Lysobacterales</taxon>
        <taxon>Lysobacteraceae</taxon>
        <taxon>Lysobacter</taxon>
    </lineage>
</organism>
<accession>A0ABU1WD29</accession>
<name>A0ABU1WD29_9GAMM</name>
<evidence type="ECO:0000256" key="1">
    <source>
        <dbReference type="SAM" id="Phobius"/>
    </source>
</evidence>
<feature type="transmembrane region" description="Helical" evidence="1">
    <location>
        <begin position="84"/>
        <end position="105"/>
    </location>
</feature>
<dbReference type="Proteomes" id="UP001251524">
    <property type="component" value="Unassembled WGS sequence"/>
</dbReference>